<dbReference type="Gene3D" id="3.10.450.360">
    <property type="match status" value="1"/>
</dbReference>
<sequence>MKKLILSTAVILGSLSIYASTNVKNEPVKMETAYQSAFTEIAISDVPAAVITALEDSYPGAVIVKAYINENGEYQLDIAVEDQTASVYSDAEGNWLKM</sequence>
<dbReference type="EMBL" id="CAIJDP010000062">
    <property type="protein sequence ID" value="CAD0003382.1"/>
    <property type="molecule type" value="Genomic_DNA"/>
</dbReference>
<evidence type="ECO:0000313" key="2">
    <source>
        <dbReference type="EMBL" id="CAD0003382.1"/>
    </source>
</evidence>
<dbReference type="Proteomes" id="UP000530060">
    <property type="component" value="Unassembled WGS sequence"/>
</dbReference>
<dbReference type="SUPFAM" id="SSF160574">
    <property type="entry name" value="BT0923-like"/>
    <property type="match status" value="1"/>
</dbReference>
<keyword evidence="1" id="KW-0732">Signal</keyword>
<comment type="caution">
    <text evidence="2">The sequence shown here is derived from an EMBL/GenBank/DDBJ whole genome shotgun (WGS) entry which is preliminary data.</text>
</comment>
<accession>A0A6V6YXH7</accession>
<keyword evidence="3" id="KW-1185">Reference proteome</keyword>
<organism evidence="2 3">
    <name type="scientific">Flavobacterium salmonis</name>
    <dbReference type="NCBI Taxonomy" id="2654844"/>
    <lineage>
        <taxon>Bacteria</taxon>
        <taxon>Pseudomonadati</taxon>
        <taxon>Bacteroidota</taxon>
        <taxon>Flavobacteriia</taxon>
        <taxon>Flavobacteriales</taxon>
        <taxon>Flavobacteriaceae</taxon>
        <taxon>Flavobacterium</taxon>
    </lineage>
</organism>
<protein>
    <recommendedName>
        <fullName evidence="4">Beta-lactamase-inhibitor-like, PepSY-like</fullName>
    </recommendedName>
</protein>
<feature type="chain" id="PRO_5027795353" description="Beta-lactamase-inhibitor-like, PepSY-like" evidence="1">
    <location>
        <begin position="20"/>
        <end position="98"/>
    </location>
</feature>
<feature type="signal peptide" evidence="1">
    <location>
        <begin position="1"/>
        <end position="19"/>
    </location>
</feature>
<dbReference type="RefSeq" id="WP_078229154.1">
    <property type="nucleotide sequence ID" value="NZ_CAIJDP010000062.1"/>
</dbReference>
<proteinExistence type="predicted"/>
<name>A0A6V6YXH7_9FLAO</name>
<dbReference type="AlphaFoldDB" id="A0A6V6YXH7"/>
<evidence type="ECO:0000256" key="1">
    <source>
        <dbReference type="SAM" id="SignalP"/>
    </source>
</evidence>
<reference evidence="2 3" key="1">
    <citation type="submission" date="2020-06" db="EMBL/GenBank/DDBJ databases">
        <authorList>
            <person name="Criscuolo A."/>
        </authorList>
    </citation>
    <scope>NUCLEOTIDE SEQUENCE [LARGE SCALE GENOMIC DNA]</scope>
    <source>
        <strain evidence="3">CIP 111411</strain>
    </source>
</reference>
<gene>
    <name evidence="2" type="ORF">FLAT13_01665</name>
</gene>
<evidence type="ECO:0008006" key="4">
    <source>
        <dbReference type="Google" id="ProtNLM"/>
    </source>
</evidence>
<evidence type="ECO:0000313" key="3">
    <source>
        <dbReference type="Proteomes" id="UP000530060"/>
    </source>
</evidence>